<evidence type="ECO:0000313" key="3">
    <source>
        <dbReference type="Proteomes" id="UP000235388"/>
    </source>
</evidence>
<organism evidence="1 3">
    <name type="scientific">Puccinia coronata f. sp. avenae</name>
    <dbReference type="NCBI Taxonomy" id="200324"/>
    <lineage>
        <taxon>Eukaryota</taxon>
        <taxon>Fungi</taxon>
        <taxon>Dikarya</taxon>
        <taxon>Basidiomycota</taxon>
        <taxon>Pucciniomycotina</taxon>
        <taxon>Pucciniomycetes</taxon>
        <taxon>Pucciniales</taxon>
        <taxon>Pucciniaceae</taxon>
        <taxon>Puccinia</taxon>
    </lineage>
</organism>
<protein>
    <submittedName>
        <fullName evidence="1">Uncharacterized protein</fullName>
    </submittedName>
</protein>
<evidence type="ECO:0000313" key="2">
    <source>
        <dbReference type="EMBL" id="PLW55334.1"/>
    </source>
</evidence>
<dbReference type="EMBL" id="PGCJ01001200">
    <property type="protein sequence ID" value="PLW07816.1"/>
    <property type="molecule type" value="Genomic_DNA"/>
</dbReference>
<dbReference type="AlphaFoldDB" id="A0A2N5S3J3"/>
<keyword evidence="3" id="KW-1185">Reference proteome</keyword>
<gene>
    <name evidence="2" type="ORF">PCANC_02355</name>
    <name evidence="1" type="ORF">PCANC_21055</name>
</gene>
<accession>A0A2N5S3J3</accession>
<dbReference type="Proteomes" id="UP000235388">
    <property type="component" value="Unassembled WGS sequence"/>
</dbReference>
<proteinExistence type="predicted"/>
<reference evidence="1 3" key="1">
    <citation type="submission" date="2017-11" db="EMBL/GenBank/DDBJ databases">
        <title>De novo assembly and phasing of dikaryotic genomes from two isolates of Puccinia coronata f. sp. avenae, the causal agent of oat crown rust.</title>
        <authorList>
            <person name="Miller M.E."/>
            <person name="Zhang Y."/>
            <person name="Omidvar V."/>
            <person name="Sperschneider J."/>
            <person name="Schwessinger B."/>
            <person name="Raley C."/>
            <person name="Palmer J.M."/>
            <person name="Garnica D."/>
            <person name="Upadhyaya N."/>
            <person name="Rathjen J."/>
            <person name="Taylor J.M."/>
            <person name="Park R.F."/>
            <person name="Dodds P.N."/>
            <person name="Hirsch C.D."/>
            <person name="Kianian S.F."/>
            <person name="Figueroa M."/>
        </authorList>
    </citation>
    <scope>NUCLEOTIDE SEQUENCE [LARGE SCALE GENOMIC DNA]</scope>
    <source>
        <strain evidence="1">12NC29</strain>
    </source>
</reference>
<dbReference type="EMBL" id="PGCJ01000033">
    <property type="protein sequence ID" value="PLW55334.1"/>
    <property type="molecule type" value="Genomic_DNA"/>
</dbReference>
<sequence length="80" mass="8815">MSNSSAHHVRLLVTVTLRYFPVVINSAHHAGLGQLESESRTDIEVPLVRKSGESSYHLARKESTGYISSLKQSPRISIAL</sequence>
<evidence type="ECO:0000313" key="1">
    <source>
        <dbReference type="EMBL" id="PLW07816.1"/>
    </source>
</evidence>
<comment type="caution">
    <text evidence="1">The sequence shown here is derived from an EMBL/GenBank/DDBJ whole genome shotgun (WGS) entry which is preliminary data.</text>
</comment>
<name>A0A2N5S3J3_9BASI</name>